<dbReference type="EMBL" id="JAMDMJ010000015">
    <property type="protein sequence ID" value="MCY9596972.1"/>
    <property type="molecule type" value="Genomic_DNA"/>
</dbReference>
<reference evidence="5 6" key="1">
    <citation type="submission" date="2018-01" db="EMBL/GenBank/DDBJ databases">
        <title>The whole genome sequencing and assembly of Paenibacillus chitinolyticus KCCM 41400 strain.</title>
        <authorList>
            <person name="Kim J.-Y."/>
            <person name="Park M.-K."/>
            <person name="Lee Y.-J."/>
            <person name="Yi H."/>
            <person name="Bahn Y.-S."/>
            <person name="Kim J.F."/>
            <person name="Lee D.-W."/>
        </authorList>
    </citation>
    <scope>NUCLEOTIDE SEQUENCE [LARGE SCALE GENOMIC DNA]</scope>
    <source>
        <strain evidence="5 6">KCCM 41400</strain>
    </source>
</reference>
<accession>A0A410WZI2</accession>
<evidence type="ECO:0000256" key="1">
    <source>
        <dbReference type="ARBA" id="ARBA00022801"/>
    </source>
</evidence>
<dbReference type="InterPro" id="IPR023365">
    <property type="entry name" value="Sortase_dom-sf"/>
</dbReference>
<dbReference type="RefSeq" id="WP_042227055.1">
    <property type="nucleotide sequence ID" value="NZ_CP026520.1"/>
</dbReference>
<dbReference type="GeneID" id="95376982"/>
<feature type="compositionally biased region" description="Polar residues" evidence="3">
    <location>
        <begin position="56"/>
        <end position="65"/>
    </location>
</feature>
<evidence type="ECO:0000313" key="7">
    <source>
        <dbReference type="Proteomes" id="UP001527202"/>
    </source>
</evidence>
<proteinExistence type="predicted"/>
<dbReference type="EMBL" id="CP026520">
    <property type="protein sequence ID" value="QAV19727.1"/>
    <property type="molecule type" value="Genomic_DNA"/>
</dbReference>
<dbReference type="Gene3D" id="2.40.260.10">
    <property type="entry name" value="Sortase"/>
    <property type="match status" value="1"/>
</dbReference>
<dbReference type="NCBIfam" id="TIGR01076">
    <property type="entry name" value="sortase_fam"/>
    <property type="match status" value="1"/>
</dbReference>
<feature type="active site" description="Proton donor/acceptor" evidence="2">
    <location>
        <position position="128"/>
    </location>
</feature>
<organism evidence="5 6">
    <name type="scientific">Paenibacillus chitinolyticus</name>
    <dbReference type="NCBI Taxonomy" id="79263"/>
    <lineage>
        <taxon>Bacteria</taxon>
        <taxon>Bacillati</taxon>
        <taxon>Bacillota</taxon>
        <taxon>Bacilli</taxon>
        <taxon>Bacillales</taxon>
        <taxon>Paenibacillaceae</taxon>
        <taxon>Paenibacillus</taxon>
    </lineage>
</organism>
<reference evidence="4 7" key="2">
    <citation type="submission" date="2022-05" db="EMBL/GenBank/DDBJ databases">
        <title>Genome Sequencing of Bee-Associated Microbes.</title>
        <authorList>
            <person name="Dunlap C."/>
        </authorList>
    </citation>
    <scope>NUCLEOTIDE SEQUENCE [LARGE SCALE GENOMIC DNA]</scope>
    <source>
        <strain evidence="4 7">NRRL B-23120</strain>
    </source>
</reference>
<protein>
    <submittedName>
        <fullName evidence="5">Class D sortase</fullName>
    </submittedName>
</protein>
<evidence type="ECO:0000313" key="4">
    <source>
        <dbReference type="EMBL" id="MCY9596972.1"/>
    </source>
</evidence>
<keyword evidence="1" id="KW-0378">Hydrolase</keyword>
<evidence type="ECO:0000313" key="5">
    <source>
        <dbReference type="EMBL" id="QAV19727.1"/>
    </source>
</evidence>
<dbReference type="Proteomes" id="UP000288943">
    <property type="component" value="Chromosome"/>
</dbReference>
<feature type="active site" description="Acyl-thioester intermediate" evidence="2">
    <location>
        <position position="190"/>
    </location>
</feature>
<feature type="region of interest" description="Disordered" evidence="3">
    <location>
        <begin position="50"/>
        <end position="72"/>
    </location>
</feature>
<dbReference type="OrthoDB" id="154054at2"/>
<dbReference type="GO" id="GO:0016787">
    <property type="term" value="F:hydrolase activity"/>
    <property type="evidence" value="ECO:0007669"/>
    <property type="project" value="UniProtKB-KW"/>
</dbReference>
<evidence type="ECO:0000256" key="2">
    <source>
        <dbReference type="PIRSR" id="PIRSR605754-1"/>
    </source>
</evidence>
<dbReference type="AlphaFoldDB" id="A0A410WZI2"/>
<keyword evidence="7" id="KW-1185">Reference proteome</keyword>
<dbReference type="InterPro" id="IPR005754">
    <property type="entry name" value="Sortase"/>
</dbReference>
<gene>
    <name evidence="4" type="ORF">M5X16_14440</name>
    <name evidence="5" type="ORF">PC41400_19490</name>
</gene>
<dbReference type="InterPro" id="IPR042000">
    <property type="entry name" value="Sortase_D_2"/>
</dbReference>
<dbReference type="Pfam" id="PF04203">
    <property type="entry name" value="Sortase"/>
    <property type="match status" value="1"/>
</dbReference>
<dbReference type="Proteomes" id="UP001527202">
    <property type="component" value="Unassembled WGS sequence"/>
</dbReference>
<dbReference type="CDD" id="cd06166">
    <property type="entry name" value="Sortase_D_2"/>
    <property type="match status" value="1"/>
</dbReference>
<dbReference type="SUPFAM" id="SSF63817">
    <property type="entry name" value="Sortase"/>
    <property type="match status" value="1"/>
</dbReference>
<evidence type="ECO:0000313" key="6">
    <source>
        <dbReference type="Proteomes" id="UP000288943"/>
    </source>
</evidence>
<evidence type="ECO:0000256" key="3">
    <source>
        <dbReference type="SAM" id="MobiDB-lite"/>
    </source>
</evidence>
<dbReference type="KEGG" id="pchi:PC41400_19490"/>
<sequence length="212" mass="23416">MTKRIFPLLCVILGIAVFLYPTLQDRYENMQQSRLLDQWQANLKIIDQSEPENETDASSAGQAPNTAEDPISLATGGKHVEGVLVIDKIQLKLPVLTDATVENLKISLASISNTGKPGQIGNYAIAGHRNFAYGKNFNRLDEVAVGDTIEVDTASDKFIYEVKEKRYVLPQQVEVLQGNGKDSEITLITCHPMKNPTHRIIVKGTLIESRAV</sequence>
<name>A0A410WZI2_9BACL</name>